<comment type="subcellular location">
    <subcellularLocation>
        <location evidence="1">Cell membrane</location>
        <topology evidence="1">Multi-pass membrane protein</topology>
    </subcellularLocation>
</comment>
<protein>
    <submittedName>
        <fullName evidence="7">Na+/H+ antiporter subunit E</fullName>
    </submittedName>
</protein>
<evidence type="ECO:0000256" key="2">
    <source>
        <dbReference type="ARBA" id="ARBA00006228"/>
    </source>
</evidence>
<evidence type="ECO:0000256" key="6">
    <source>
        <dbReference type="ARBA" id="ARBA00023136"/>
    </source>
</evidence>
<gene>
    <name evidence="7" type="ORF">TEK04_12140</name>
</gene>
<dbReference type="RefSeq" id="WP_336404600.1">
    <property type="nucleotide sequence ID" value="NZ_JBAPLU010000011.1"/>
</dbReference>
<dbReference type="EMBL" id="JBAPLU010000011">
    <property type="protein sequence ID" value="MEI4272472.1"/>
    <property type="molecule type" value="Genomic_DNA"/>
</dbReference>
<dbReference type="PANTHER" id="PTHR34584:SF1">
    <property type="entry name" value="NA(+)_H(+) ANTIPORTER SUBUNIT E1"/>
    <property type="match status" value="1"/>
</dbReference>
<evidence type="ECO:0000256" key="4">
    <source>
        <dbReference type="ARBA" id="ARBA00022692"/>
    </source>
</evidence>
<evidence type="ECO:0000256" key="1">
    <source>
        <dbReference type="ARBA" id="ARBA00004651"/>
    </source>
</evidence>
<dbReference type="Pfam" id="PF01899">
    <property type="entry name" value="MNHE"/>
    <property type="match status" value="1"/>
</dbReference>
<evidence type="ECO:0000256" key="3">
    <source>
        <dbReference type="ARBA" id="ARBA00022475"/>
    </source>
</evidence>
<keyword evidence="8" id="KW-1185">Reference proteome</keyword>
<keyword evidence="5" id="KW-1133">Transmembrane helix</keyword>
<comment type="similarity">
    <text evidence="2">Belongs to the CPA3 antiporters (TC 2.A.63) subunit E family.</text>
</comment>
<evidence type="ECO:0000313" key="7">
    <source>
        <dbReference type="EMBL" id="MEI4272472.1"/>
    </source>
</evidence>
<organism evidence="7 8">
    <name type="scientific">Klenkia sesuvii</name>
    <dbReference type="NCBI Taxonomy" id="3103137"/>
    <lineage>
        <taxon>Bacteria</taxon>
        <taxon>Bacillati</taxon>
        <taxon>Actinomycetota</taxon>
        <taxon>Actinomycetes</taxon>
        <taxon>Geodermatophilales</taxon>
        <taxon>Geodermatophilaceae</taxon>
        <taxon>Klenkia</taxon>
    </lineage>
</organism>
<keyword evidence="6" id="KW-0472">Membrane</keyword>
<keyword evidence="3" id="KW-1003">Cell membrane</keyword>
<proteinExistence type="inferred from homology"/>
<name>A0ABU8DUH7_9ACTN</name>
<reference evidence="7 8" key="1">
    <citation type="submission" date="2024-03" db="EMBL/GenBank/DDBJ databases">
        <title>Draft genome sequence of Klenkia sp. LSe6-5.</title>
        <authorList>
            <person name="Duangmal K."/>
            <person name="Chantavorakit T."/>
        </authorList>
    </citation>
    <scope>NUCLEOTIDE SEQUENCE [LARGE SCALE GENOMIC DNA]</scope>
    <source>
        <strain evidence="7 8">LSe6-5</strain>
    </source>
</reference>
<sequence>MSRLRAVVAFAAWYAGQFLVANVRVAGHVLRPRLAHRPVVVRHELRGRTDVEVASFIALVSLTPGTLVVDRADQVVTVHAVHAEDCDHELADLRELEDRLLAAFGRPGRTT</sequence>
<dbReference type="PANTHER" id="PTHR34584">
    <property type="entry name" value="NA(+)/H(+) ANTIPORTER SUBUNIT E1"/>
    <property type="match status" value="1"/>
</dbReference>
<dbReference type="InterPro" id="IPR002758">
    <property type="entry name" value="Cation_antiport_E"/>
</dbReference>
<accession>A0ABU8DUH7</accession>
<keyword evidence="4" id="KW-0812">Transmembrane</keyword>
<evidence type="ECO:0000256" key="5">
    <source>
        <dbReference type="ARBA" id="ARBA00022989"/>
    </source>
</evidence>
<dbReference type="Proteomes" id="UP001361570">
    <property type="component" value="Unassembled WGS sequence"/>
</dbReference>
<evidence type="ECO:0000313" key="8">
    <source>
        <dbReference type="Proteomes" id="UP001361570"/>
    </source>
</evidence>
<comment type="caution">
    <text evidence="7">The sequence shown here is derived from an EMBL/GenBank/DDBJ whole genome shotgun (WGS) entry which is preliminary data.</text>
</comment>